<proteinExistence type="predicted"/>
<gene>
    <name evidence="5" type="ORF">F8153_15290</name>
</gene>
<accession>A0A833M8Q1</accession>
<dbReference type="SUPFAM" id="SSF52172">
    <property type="entry name" value="CheY-like"/>
    <property type="match status" value="1"/>
</dbReference>
<dbReference type="Pfam" id="PF00072">
    <property type="entry name" value="Response_reg"/>
    <property type="match status" value="1"/>
</dbReference>
<evidence type="ECO:0000313" key="6">
    <source>
        <dbReference type="Proteomes" id="UP000465601"/>
    </source>
</evidence>
<protein>
    <recommendedName>
        <fullName evidence="1">Stage 0 sporulation protein A homolog</fullName>
    </recommendedName>
</protein>
<dbReference type="EMBL" id="WBZB01000067">
    <property type="protein sequence ID" value="KAB3525449.1"/>
    <property type="molecule type" value="Genomic_DNA"/>
</dbReference>
<organism evidence="5 6">
    <name type="scientific">Alkaliphilus serpentinus</name>
    <dbReference type="NCBI Taxonomy" id="1482731"/>
    <lineage>
        <taxon>Bacteria</taxon>
        <taxon>Bacillati</taxon>
        <taxon>Bacillota</taxon>
        <taxon>Clostridia</taxon>
        <taxon>Peptostreptococcales</taxon>
        <taxon>Natronincolaceae</taxon>
        <taxon>Alkaliphilus</taxon>
    </lineage>
</organism>
<keyword evidence="6" id="KW-1185">Reference proteome</keyword>
<dbReference type="Proteomes" id="UP000465601">
    <property type="component" value="Unassembled WGS sequence"/>
</dbReference>
<comment type="function">
    <text evidence="2">May play the central regulatory role in sporulation. It may be an element of the effector pathway responsible for the activation of sporulation genes in response to nutritional stress. Spo0A may act in concert with spo0H (a sigma factor) to control the expression of some genes that are critical to the sporulation process.</text>
</comment>
<feature type="domain" description="Response regulatory" evidence="4">
    <location>
        <begin position="4"/>
        <end position="114"/>
    </location>
</feature>
<evidence type="ECO:0000256" key="3">
    <source>
        <dbReference type="PROSITE-ProRule" id="PRU00169"/>
    </source>
</evidence>
<evidence type="ECO:0000256" key="2">
    <source>
        <dbReference type="ARBA" id="ARBA00024867"/>
    </source>
</evidence>
<dbReference type="PROSITE" id="PS50110">
    <property type="entry name" value="RESPONSE_REGULATORY"/>
    <property type="match status" value="1"/>
</dbReference>
<comment type="caution">
    <text evidence="3">Lacks conserved residue(s) required for the propagation of feature annotation.</text>
</comment>
<sequence length="144" mass="16059">MKKRVLVVNDSKFEGIIMLDSLTKLGYDVKLTDEYSALDLIKTYDPHIAIVNYIMKDTTGDKFIMKIKKIKPSTDCFLSSCNQLTANAIVTDVDGIIQTPVTLKELIKVIEAIEKTLKCSNCNSEVDKAFNHCPYCGSKISLTS</sequence>
<evidence type="ECO:0000313" key="5">
    <source>
        <dbReference type="EMBL" id="KAB3525449.1"/>
    </source>
</evidence>
<dbReference type="InterPro" id="IPR011006">
    <property type="entry name" value="CheY-like_superfamily"/>
</dbReference>
<evidence type="ECO:0000259" key="4">
    <source>
        <dbReference type="PROSITE" id="PS50110"/>
    </source>
</evidence>
<dbReference type="Gene3D" id="3.40.50.2300">
    <property type="match status" value="1"/>
</dbReference>
<name>A0A833M8Q1_9FIRM</name>
<evidence type="ECO:0000256" key="1">
    <source>
        <dbReference type="ARBA" id="ARBA00018672"/>
    </source>
</evidence>
<dbReference type="AlphaFoldDB" id="A0A833M8Q1"/>
<dbReference type="RefSeq" id="WP_151867217.1">
    <property type="nucleotide sequence ID" value="NZ_WBZB01000067.1"/>
</dbReference>
<dbReference type="GO" id="GO:0000160">
    <property type="term" value="P:phosphorelay signal transduction system"/>
    <property type="evidence" value="ECO:0007669"/>
    <property type="project" value="InterPro"/>
</dbReference>
<dbReference type="OrthoDB" id="1953833at2"/>
<comment type="caution">
    <text evidence="5">The sequence shown here is derived from an EMBL/GenBank/DDBJ whole genome shotgun (WGS) entry which is preliminary data.</text>
</comment>
<dbReference type="InterPro" id="IPR001789">
    <property type="entry name" value="Sig_transdc_resp-reg_receiver"/>
</dbReference>
<reference evidence="5 6" key="1">
    <citation type="submission" date="2019-10" db="EMBL/GenBank/DDBJ databases">
        <title>Alkaliphilus serpentinus sp. nov. and Alkaliphilus pronyensis sp. nov., two novel anaerobic alkaliphilic species isolated from the serpentinized-hosted hydrothermal field of the Prony Bay (New Caledonia).</title>
        <authorList>
            <person name="Postec A."/>
        </authorList>
    </citation>
    <scope>NUCLEOTIDE SEQUENCE [LARGE SCALE GENOMIC DNA]</scope>
    <source>
        <strain evidence="5 6">LacT</strain>
    </source>
</reference>